<dbReference type="PANTHER" id="PTHR42941:SF1">
    <property type="entry name" value="SLL1037 PROTEIN"/>
    <property type="match status" value="1"/>
</dbReference>
<dbReference type="Gene3D" id="3.40.190.10">
    <property type="entry name" value="Periplasmic binding protein-like II"/>
    <property type="match status" value="2"/>
</dbReference>
<dbReference type="SUPFAM" id="SSF53850">
    <property type="entry name" value="Periplasmic binding protein-like II"/>
    <property type="match status" value="1"/>
</dbReference>
<keyword evidence="1" id="KW-0812">Transmembrane</keyword>
<reference evidence="2 3" key="1">
    <citation type="submission" date="2015-05" db="EMBL/GenBank/DDBJ databases">
        <authorList>
            <person name="Tang B."/>
            <person name="Yu Y."/>
        </authorList>
    </citation>
    <scope>NUCLEOTIDE SEQUENCE [LARGE SCALE GENOMIC DNA]</scope>
    <source>
        <strain evidence="2 3">DSM 7029</strain>
    </source>
</reference>
<dbReference type="Proteomes" id="UP000035352">
    <property type="component" value="Chromosome"/>
</dbReference>
<protein>
    <submittedName>
        <fullName evidence="2">C4-dicarboxylate ABC transporter substrate-binding protein</fullName>
    </submittedName>
</protein>
<organism evidence="2 3">
    <name type="scientific">Caldimonas brevitalea</name>
    <dbReference type="NCBI Taxonomy" id="413882"/>
    <lineage>
        <taxon>Bacteria</taxon>
        <taxon>Pseudomonadati</taxon>
        <taxon>Pseudomonadota</taxon>
        <taxon>Betaproteobacteria</taxon>
        <taxon>Burkholderiales</taxon>
        <taxon>Sphaerotilaceae</taxon>
        <taxon>Caldimonas</taxon>
    </lineage>
</organism>
<dbReference type="Pfam" id="PF16868">
    <property type="entry name" value="NMT1_3"/>
    <property type="match status" value="1"/>
</dbReference>
<dbReference type="EMBL" id="CP011371">
    <property type="protein sequence ID" value="AKJ32056.1"/>
    <property type="molecule type" value="Genomic_DNA"/>
</dbReference>
<keyword evidence="1" id="KW-1133">Transmembrane helix</keyword>
<evidence type="ECO:0000313" key="2">
    <source>
        <dbReference type="EMBL" id="AKJ32056.1"/>
    </source>
</evidence>
<dbReference type="PATRIC" id="fig|413882.6.peg.5613"/>
<sequence>MSFSRIKLLLLSLRDLIPAAAPFIVLAVALMAVAYWVLDPTPPKKLVMATGTEQGAYEVLGRRYRDLLAPYGITVELRPSAGSGDNLASLQRDDSGVDIAFVQGGTVRRQPGQEALPDLGLVSLGSLFYEPVWLFYREDSAKRLLRRPRLQSLSELKGWRFNAGSPGSGVQLLAAELLELNRIDPQELKLAHLPNTPAVVELLEGRSDAMLFVSAPDSPLIQMLLQTPGIRLFSFSQSQAYARKLPHLSAVTLPRGVVDLGHNLPAEDVQLIAPTATLMAREGLHPALIQLLMQAATHIHGEAGWFARAGEFPNALNTDLPVAAESQRYLRNGAPWLQRYLPFWVSNLIDRMWVALLSIVAALIPLSRLVPPLYEFRVRSRVFRWYARLREVEEGLERPDADTDVLLQKLDDVEAHALRISLPLSYADELYALRQHIDLVRGKLQLTRARQRGEGAPAGSVVG</sequence>
<dbReference type="KEGG" id="pbh:AAW51_5365"/>
<proteinExistence type="predicted"/>
<dbReference type="PANTHER" id="PTHR42941">
    <property type="entry name" value="SLL1037 PROTEIN"/>
    <property type="match status" value="1"/>
</dbReference>
<evidence type="ECO:0000313" key="3">
    <source>
        <dbReference type="Proteomes" id="UP000035352"/>
    </source>
</evidence>
<dbReference type="RefSeq" id="WP_047197050.1">
    <property type="nucleotide sequence ID" value="NZ_CP011371.1"/>
</dbReference>
<dbReference type="AlphaFoldDB" id="A0A0G3BXF7"/>
<accession>A0A0G3BXF7</accession>
<keyword evidence="1" id="KW-0472">Membrane</keyword>
<name>A0A0G3BXF7_9BURK</name>
<dbReference type="STRING" id="413882.AAW51_5365"/>
<evidence type="ECO:0000256" key="1">
    <source>
        <dbReference type="SAM" id="Phobius"/>
    </source>
</evidence>
<keyword evidence="3" id="KW-1185">Reference proteome</keyword>
<gene>
    <name evidence="2" type="ORF">AAW51_5365</name>
</gene>
<dbReference type="InterPro" id="IPR011852">
    <property type="entry name" value="TRAP_TAXI"/>
</dbReference>
<feature type="transmembrane region" description="Helical" evidence="1">
    <location>
        <begin position="16"/>
        <end position="38"/>
    </location>
</feature>